<evidence type="ECO:0000313" key="2">
    <source>
        <dbReference type="EMBL" id="KNE67464.1"/>
    </source>
</evidence>
<evidence type="ECO:0000313" key="3">
    <source>
        <dbReference type="EMBL" id="KNE67467.1"/>
    </source>
</evidence>
<organism evidence="2 4">
    <name type="scientific">Allomyces macrogynus (strain ATCC 38327)</name>
    <name type="common">Allomyces javanicus var. macrogynus</name>
    <dbReference type="NCBI Taxonomy" id="578462"/>
    <lineage>
        <taxon>Eukaryota</taxon>
        <taxon>Fungi</taxon>
        <taxon>Fungi incertae sedis</taxon>
        <taxon>Blastocladiomycota</taxon>
        <taxon>Blastocladiomycetes</taxon>
        <taxon>Blastocladiales</taxon>
        <taxon>Blastocladiaceae</taxon>
        <taxon>Allomyces</taxon>
    </lineage>
</organism>
<dbReference type="Proteomes" id="UP000054350">
    <property type="component" value="Unassembled WGS sequence"/>
</dbReference>
<accession>A0A0L0SYS5</accession>
<feature type="compositionally biased region" description="Polar residues" evidence="1">
    <location>
        <begin position="86"/>
        <end position="98"/>
    </location>
</feature>
<proteinExistence type="predicted"/>
<reference evidence="4" key="2">
    <citation type="submission" date="2009-11" db="EMBL/GenBank/DDBJ databases">
        <title>The Genome Sequence of Allomyces macrogynus strain ATCC 38327.</title>
        <authorList>
            <consortium name="The Broad Institute Genome Sequencing Platform"/>
            <person name="Russ C."/>
            <person name="Cuomo C."/>
            <person name="Shea T."/>
            <person name="Young S.K."/>
            <person name="Zeng Q."/>
            <person name="Koehrsen M."/>
            <person name="Haas B."/>
            <person name="Borodovsky M."/>
            <person name="Guigo R."/>
            <person name="Alvarado L."/>
            <person name="Berlin A."/>
            <person name="Borenstein D."/>
            <person name="Chen Z."/>
            <person name="Engels R."/>
            <person name="Freedman E."/>
            <person name="Gellesch M."/>
            <person name="Goldberg J."/>
            <person name="Griggs A."/>
            <person name="Gujja S."/>
            <person name="Heiman D."/>
            <person name="Hepburn T."/>
            <person name="Howarth C."/>
            <person name="Jen D."/>
            <person name="Larson L."/>
            <person name="Lewis B."/>
            <person name="Mehta T."/>
            <person name="Park D."/>
            <person name="Pearson M."/>
            <person name="Roberts A."/>
            <person name="Saif S."/>
            <person name="Shenoy N."/>
            <person name="Sisk P."/>
            <person name="Stolte C."/>
            <person name="Sykes S."/>
            <person name="Walk T."/>
            <person name="White J."/>
            <person name="Yandava C."/>
            <person name="Burger G."/>
            <person name="Gray M.W."/>
            <person name="Holland P.W.H."/>
            <person name="King N."/>
            <person name="Lang F.B.F."/>
            <person name="Roger A.J."/>
            <person name="Ruiz-Trillo I."/>
            <person name="Lander E."/>
            <person name="Nusbaum C."/>
        </authorList>
    </citation>
    <scope>NUCLEOTIDE SEQUENCE [LARGE SCALE GENOMIC DNA]</scope>
    <source>
        <strain evidence="4">ATCC 38327</strain>
    </source>
</reference>
<dbReference type="EMBL" id="GG745353">
    <property type="protein sequence ID" value="KNE67467.1"/>
    <property type="molecule type" value="Genomic_DNA"/>
</dbReference>
<dbReference type="VEuPathDB" id="FungiDB:AMAG_11926"/>
<protein>
    <submittedName>
        <fullName evidence="2">Uncharacterized protein</fullName>
    </submittedName>
</protein>
<feature type="region of interest" description="Disordered" evidence="1">
    <location>
        <begin position="61"/>
        <end position="99"/>
    </location>
</feature>
<dbReference type="VEuPathDB" id="FungiDB:AMAG_11929"/>
<dbReference type="EMBL" id="GG745353">
    <property type="protein sequence ID" value="KNE67464.1"/>
    <property type="molecule type" value="Genomic_DNA"/>
</dbReference>
<dbReference type="AlphaFoldDB" id="A0A0L0SYS5"/>
<evidence type="ECO:0000256" key="1">
    <source>
        <dbReference type="SAM" id="MobiDB-lite"/>
    </source>
</evidence>
<evidence type="ECO:0000313" key="4">
    <source>
        <dbReference type="Proteomes" id="UP000054350"/>
    </source>
</evidence>
<feature type="compositionally biased region" description="Polar residues" evidence="1">
    <location>
        <begin position="61"/>
        <end position="70"/>
    </location>
</feature>
<gene>
    <name evidence="2" type="ORF">AMAG_11926</name>
    <name evidence="3" type="ORF">AMAG_11929</name>
</gene>
<name>A0A0L0SYS5_ALLM3</name>
<keyword evidence="4" id="KW-1185">Reference proteome</keyword>
<reference evidence="2 4" key="1">
    <citation type="submission" date="2009-11" db="EMBL/GenBank/DDBJ databases">
        <title>Annotation of Allomyces macrogynus ATCC 38327.</title>
        <authorList>
            <consortium name="The Broad Institute Genome Sequencing Platform"/>
            <person name="Russ C."/>
            <person name="Cuomo C."/>
            <person name="Burger G."/>
            <person name="Gray M.W."/>
            <person name="Holland P.W.H."/>
            <person name="King N."/>
            <person name="Lang F.B.F."/>
            <person name="Roger A.J."/>
            <person name="Ruiz-Trillo I."/>
            <person name="Young S.K."/>
            <person name="Zeng Q."/>
            <person name="Gargeya S."/>
            <person name="Fitzgerald M."/>
            <person name="Haas B."/>
            <person name="Abouelleil A."/>
            <person name="Alvarado L."/>
            <person name="Arachchi H.M."/>
            <person name="Berlin A."/>
            <person name="Chapman S.B."/>
            <person name="Gearin G."/>
            <person name="Goldberg J."/>
            <person name="Griggs A."/>
            <person name="Gujja S."/>
            <person name="Hansen M."/>
            <person name="Heiman D."/>
            <person name="Howarth C."/>
            <person name="Larimer J."/>
            <person name="Lui A."/>
            <person name="MacDonald P.J.P."/>
            <person name="McCowen C."/>
            <person name="Montmayeur A."/>
            <person name="Murphy C."/>
            <person name="Neiman D."/>
            <person name="Pearson M."/>
            <person name="Priest M."/>
            <person name="Roberts A."/>
            <person name="Saif S."/>
            <person name="Shea T."/>
            <person name="Sisk P."/>
            <person name="Stolte C."/>
            <person name="Sykes S."/>
            <person name="Wortman J."/>
            <person name="Nusbaum C."/>
            <person name="Birren B."/>
        </authorList>
    </citation>
    <scope>NUCLEOTIDE SEQUENCE [LARGE SCALE GENOMIC DNA]</scope>
    <source>
        <strain evidence="2 4">ATCC 38327</strain>
    </source>
</reference>
<sequence length="141" mass="14881">MLLIKRNAPDHSLRGGHHAVQLDASAQSLLASVGFNAEALRQGFLNAEHDQLVMSTITRSAASCPRSTRASPARSCRVPPLARPTSPLSSRKPTTSCGTARGRAAGVLVGMVPIKMDTALHAYLAQKEVEATKVAAGTWRA</sequence>